<sequence>MIHVKKLPIHGKKGKINRQQIGCFVSNKNYIRENNHGYAYIINEVWAECARKKIPLPQHKPVSASSICKARMKLPDDAIKTINKISFLYGKIKTIPKQGKGTDFLL</sequence>
<dbReference type="Proteomes" id="UP000244334">
    <property type="component" value="Unassembled WGS sequence"/>
</dbReference>
<dbReference type="AlphaFoldDB" id="A0A328TNY7"/>
<name>A0A328TNY7_9GAMM</name>
<evidence type="ECO:0000313" key="2">
    <source>
        <dbReference type="Proteomes" id="UP000244334"/>
    </source>
</evidence>
<dbReference type="RefSeq" id="WP_162475483.1">
    <property type="nucleotide sequence ID" value="NZ_LJAM02000283.1"/>
</dbReference>
<proteinExistence type="predicted"/>
<evidence type="ECO:0000313" key="1">
    <source>
        <dbReference type="EMBL" id="RAP70685.1"/>
    </source>
</evidence>
<keyword evidence="2" id="KW-1185">Reference proteome</keyword>
<organism evidence="1 2">
    <name type="scientific">Candidatus Erwinia dacicola</name>
    <dbReference type="NCBI Taxonomy" id="252393"/>
    <lineage>
        <taxon>Bacteria</taxon>
        <taxon>Pseudomonadati</taxon>
        <taxon>Pseudomonadota</taxon>
        <taxon>Gammaproteobacteria</taxon>
        <taxon>Enterobacterales</taxon>
        <taxon>Erwiniaceae</taxon>
        <taxon>Erwinia</taxon>
    </lineage>
</organism>
<comment type="caution">
    <text evidence="1">The sequence shown here is derived from an EMBL/GenBank/DDBJ whole genome shotgun (WGS) entry which is preliminary data.</text>
</comment>
<dbReference type="EMBL" id="LJAM02000283">
    <property type="protein sequence ID" value="RAP70685.1"/>
    <property type="molecule type" value="Genomic_DNA"/>
</dbReference>
<reference evidence="1" key="1">
    <citation type="submission" date="2018-04" db="EMBL/GenBank/DDBJ databases">
        <title>Genomes of the Obligate Erwinia dacicola and Facultative Enterobacter sp. OLF Endosymbionts of the Olive Fruit fly, Bactrocera oleae.</title>
        <authorList>
            <person name="Estes A.M."/>
            <person name="Hearn D.J."/>
            <person name="Agarwal S."/>
            <person name="Pierson E.A."/>
            <person name="Dunning-Hotopp J.C."/>
        </authorList>
    </citation>
    <scope>NUCLEOTIDE SEQUENCE [LARGE SCALE GENOMIC DNA]</scope>
    <source>
        <strain evidence="1">Oroville</strain>
    </source>
</reference>
<protein>
    <submittedName>
        <fullName evidence="1">Uncharacterized protein</fullName>
    </submittedName>
</protein>
<accession>A0A328TNY7</accession>
<gene>
    <name evidence="1" type="ORF">ACZ87_02510</name>
</gene>